<dbReference type="Pfam" id="PF07685">
    <property type="entry name" value="GATase_3"/>
    <property type="match status" value="1"/>
</dbReference>
<dbReference type="InterPro" id="IPR011698">
    <property type="entry name" value="GATase_3"/>
</dbReference>
<evidence type="ECO:0000256" key="1">
    <source>
        <dbReference type="ARBA" id="ARBA00022962"/>
    </source>
</evidence>
<dbReference type="InterPro" id="IPR043702">
    <property type="entry name" value="Lipid_II_synth_GatD"/>
</dbReference>
<evidence type="ECO:0000256" key="2">
    <source>
        <dbReference type="HAMAP-Rule" id="MF_02213"/>
    </source>
</evidence>
<feature type="binding site" evidence="2">
    <location>
        <position position="129"/>
    </location>
    <ligand>
        <name>substrate</name>
    </ligand>
</feature>
<gene>
    <name evidence="2" type="primary">gatD</name>
    <name evidence="5" type="ORF">SAMN05421543_101399</name>
</gene>
<dbReference type="Gene3D" id="3.40.50.880">
    <property type="match status" value="1"/>
</dbReference>
<evidence type="ECO:0000313" key="6">
    <source>
        <dbReference type="Proteomes" id="UP000183508"/>
    </source>
</evidence>
<proteinExistence type="inferred from homology"/>
<dbReference type="Proteomes" id="UP000183508">
    <property type="component" value="Unassembled WGS sequence"/>
</dbReference>
<reference evidence="6" key="1">
    <citation type="submission" date="2016-10" db="EMBL/GenBank/DDBJ databases">
        <authorList>
            <person name="Varghese N."/>
        </authorList>
    </citation>
    <scope>NUCLEOTIDE SEQUENCE [LARGE SCALE GENOMIC DNA]</scope>
    <source>
        <strain evidence="6">DSM 17980</strain>
    </source>
</reference>
<evidence type="ECO:0000259" key="4">
    <source>
        <dbReference type="Pfam" id="PF07685"/>
    </source>
</evidence>
<keyword evidence="2" id="KW-0573">Peptidoglycan synthesis</keyword>
<dbReference type="GO" id="GO:0008360">
    <property type="term" value="P:regulation of cell shape"/>
    <property type="evidence" value="ECO:0007669"/>
    <property type="project" value="UniProtKB-KW"/>
</dbReference>
<dbReference type="GO" id="GO:0071555">
    <property type="term" value="P:cell wall organization"/>
    <property type="evidence" value="ECO:0007669"/>
    <property type="project" value="UniProtKB-KW"/>
</dbReference>
<dbReference type="PROSITE" id="PS51274">
    <property type="entry name" value="GATASE_COBBQ"/>
    <property type="match status" value="1"/>
</dbReference>
<dbReference type="GO" id="GO:0140282">
    <property type="term" value="F:carbon-nitrogen ligase activity on lipid II"/>
    <property type="evidence" value="ECO:0007669"/>
    <property type="project" value="UniProtKB-UniRule"/>
</dbReference>
<dbReference type="eggNOG" id="COG3442">
    <property type="taxonomic scope" value="Bacteria"/>
</dbReference>
<dbReference type="UniPathway" id="UPA00219"/>
<comment type="pathway">
    <text evidence="2">Cell wall biogenesis; peptidoglycan biosynthesis.</text>
</comment>
<protein>
    <recommendedName>
        <fullName evidence="2">Lipid II isoglutaminyl synthase (glutamine-hydrolyzing) subunit GatD</fullName>
        <ecNumber evidence="2">6.3.5.13</ecNumber>
    </recommendedName>
    <alternativeName>
        <fullName evidence="2">Lipid II isoglutaminyl synthase glutaminase subunit</fullName>
        <ecNumber evidence="2">3.5.1.2</ecNumber>
    </alternativeName>
</protein>
<dbReference type="GO" id="GO:0009252">
    <property type="term" value="P:peptidoglycan biosynthetic process"/>
    <property type="evidence" value="ECO:0007669"/>
    <property type="project" value="UniProtKB-UniRule"/>
</dbReference>
<evidence type="ECO:0000256" key="3">
    <source>
        <dbReference type="SAM" id="MobiDB-lite"/>
    </source>
</evidence>
<comment type="catalytic activity">
    <reaction evidence="2">
        <text>L-glutamine + H2O = L-glutamate + NH4(+)</text>
        <dbReference type="Rhea" id="RHEA:15889"/>
        <dbReference type="ChEBI" id="CHEBI:15377"/>
        <dbReference type="ChEBI" id="CHEBI:28938"/>
        <dbReference type="ChEBI" id="CHEBI:29985"/>
        <dbReference type="ChEBI" id="CHEBI:58359"/>
        <dbReference type="EC" id="3.5.1.2"/>
    </reaction>
</comment>
<comment type="catalytic activity">
    <reaction evidence="2">
        <text>beta-D-GlcNAc-(1-&gt;4)-Mur2Ac(oyl-L-Ala-gamma-D-Glu-L-Lys-D-Ala-D-Ala)-di-trans,octa-cis-undecaprenyl diphosphate + L-glutamine + ATP + H2O = beta-D-GlcNAc-(1-&gt;4)-Mur2Ac(oyl-L-Ala-D-isoglutaminyl-L-Lys-D-Ala-D-Ala)-di-trans,octa-cis-undecaprenyl diphosphate + L-glutamate + ADP + phosphate + H(+)</text>
        <dbReference type="Rhea" id="RHEA:57928"/>
        <dbReference type="ChEBI" id="CHEBI:15377"/>
        <dbReference type="ChEBI" id="CHEBI:15378"/>
        <dbReference type="ChEBI" id="CHEBI:29985"/>
        <dbReference type="ChEBI" id="CHEBI:30616"/>
        <dbReference type="ChEBI" id="CHEBI:43474"/>
        <dbReference type="ChEBI" id="CHEBI:58359"/>
        <dbReference type="ChEBI" id="CHEBI:60033"/>
        <dbReference type="ChEBI" id="CHEBI:62233"/>
        <dbReference type="ChEBI" id="CHEBI:456216"/>
        <dbReference type="EC" id="6.3.5.13"/>
    </reaction>
</comment>
<dbReference type="GO" id="GO:0004359">
    <property type="term" value="F:glutaminase activity"/>
    <property type="evidence" value="ECO:0007669"/>
    <property type="project" value="UniProtKB-UniRule"/>
</dbReference>
<dbReference type="HAMAP" id="MF_02213">
    <property type="entry name" value="Lipid_II_synth_GatD"/>
    <property type="match status" value="1"/>
</dbReference>
<feature type="active site" description="Nucleophile" evidence="2">
    <location>
        <position position="95"/>
    </location>
</feature>
<dbReference type="STRING" id="392015.SAMN05421543_101399"/>
<feature type="domain" description="CobB/CobQ-like glutamine amidotransferase" evidence="4">
    <location>
        <begin position="6"/>
        <end position="197"/>
    </location>
</feature>
<comment type="subunit">
    <text evidence="2">Forms a heterodimer with MurT.</text>
</comment>
<dbReference type="InterPro" id="IPR033949">
    <property type="entry name" value="CobQ_GATase1"/>
</dbReference>
<keyword evidence="2" id="KW-0961">Cell wall biogenesis/degradation</keyword>
<feature type="region of interest" description="Disordered" evidence="3">
    <location>
        <begin position="236"/>
        <end position="265"/>
    </location>
</feature>
<dbReference type="EMBL" id="FPBV01000001">
    <property type="protein sequence ID" value="SFU38501.1"/>
    <property type="molecule type" value="Genomic_DNA"/>
</dbReference>
<sequence length="265" mass="28928">MSRSLRIAHLYPELLNLYADRGNILTLRRRCEWRGIPVEVEEITAGEPLHLSRYHLVLLGGGSDREQEIVARTLVAGRTEWASAVAAGLPVLAVCGGYQLLGEYYELPGGEKVPGLAVLDLHTVAGEPRLIGNIAIESPVCGTIVGFENHGGRTRHRHEPLGRVLAGHGNNGEDGQEGVRHLNVFGTYIHGPLLPKNPRLADWILQTALDYAGIAADLAPLPDELERAAHEAFLARRITSEPARPTGLRENSAAPRPRPYTGKRR</sequence>
<dbReference type="PANTHER" id="PTHR21343">
    <property type="entry name" value="DETHIOBIOTIN SYNTHETASE"/>
    <property type="match status" value="1"/>
</dbReference>
<evidence type="ECO:0000313" key="5">
    <source>
        <dbReference type="EMBL" id="SFU38501.1"/>
    </source>
</evidence>
<dbReference type="PANTHER" id="PTHR21343:SF9">
    <property type="entry name" value="LIPID II ISOGLUTAMINYL SYNTHASE (GLUTAMINE-HYDROLYZING) SUBUNIT GATD"/>
    <property type="match status" value="1"/>
</dbReference>
<keyword evidence="2" id="KW-0378">Hydrolase</keyword>
<dbReference type="RefSeq" id="WP_074948994.1">
    <property type="nucleotide sequence ID" value="NZ_FPBV01000001.1"/>
</dbReference>
<accession>A0A1I7FQS0</accession>
<keyword evidence="6" id="KW-1185">Reference proteome</keyword>
<dbReference type="OrthoDB" id="9782045at2"/>
<name>A0A1I7FQS0_9BACL</name>
<dbReference type="GO" id="GO:0009236">
    <property type="term" value="P:cobalamin biosynthetic process"/>
    <property type="evidence" value="ECO:0007669"/>
    <property type="project" value="InterPro"/>
</dbReference>
<dbReference type="AlphaFoldDB" id="A0A1I7FQS0"/>
<dbReference type="SUPFAM" id="SSF52317">
    <property type="entry name" value="Class I glutamine amidotransferase-like"/>
    <property type="match status" value="1"/>
</dbReference>
<comment type="similarity">
    <text evidence="2">Belongs to the CobB/CobQ family. GatD subfamily.</text>
</comment>
<dbReference type="CDD" id="cd01750">
    <property type="entry name" value="GATase1_CobQ"/>
    <property type="match status" value="1"/>
</dbReference>
<feature type="active site" evidence="2">
    <location>
        <position position="190"/>
    </location>
</feature>
<comment type="function">
    <text evidence="2">The lipid II isoglutaminyl synthase complex catalyzes the formation of alpha-D-isoglutamine in the cell wall lipid II stem peptide. The GatD subunit catalyzes the hydrolysis of glutamine to glutamate and ammonia. The resulting ammonia molecule is channeled to the active site of MurT.</text>
</comment>
<keyword evidence="2" id="KW-0133">Cell shape</keyword>
<dbReference type="InterPro" id="IPR029062">
    <property type="entry name" value="Class_I_gatase-like"/>
</dbReference>
<keyword evidence="1 2" id="KW-0315">Glutamine amidotransferase</keyword>
<dbReference type="EC" id="6.3.5.13" evidence="2"/>
<keyword evidence="2" id="KW-0436">Ligase</keyword>
<organism evidence="5 6">
    <name type="scientific">Alicyclobacillus macrosporangiidus</name>
    <dbReference type="NCBI Taxonomy" id="392015"/>
    <lineage>
        <taxon>Bacteria</taxon>
        <taxon>Bacillati</taxon>
        <taxon>Bacillota</taxon>
        <taxon>Bacilli</taxon>
        <taxon>Bacillales</taxon>
        <taxon>Alicyclobacillaceae</taxon>
        <taxon>Alicyclobacillus</taxon>
    </lineage>
</organism>
<dbReference type="EC" id="3.5.1.2" evidence="2"/>